<evidence type="ECO:0000256" key="4">
    <source>
        <dbReference type="SAM" id="Phobius"/>
    </source>
</evidence>
<dbReference type="InterPro" id="IPR022751">
    <property type="entry name" value="Alpha_mannosyltransferase"/>
</dbReference>
<protein>
    <recommendedName>
        <fullName evidence="8">Glucuronosyltransferase PGSIP8</fullName>
    </recommendedName>
</protein>
<dbReference type="InterPro" id="IPR029044">
    <property type="entry name" value="Nucleotide-diphossugar_trans"/>
</dbReference>
<dbReference type="Pfam" id="PF11051">
    <property type="entry name" value="Mannosyl_trans3"/>
    <property type="match status" value="1"/>
</dbReference>
<dbReference type="PANTHER" id="PTHR11183">
    <property type="entry name" value="GLYCOGENIN SUBFAMILY MEMBER"/>
    <property type="match status" value="1"/>
</dbReference>
<feature type="transmembrane region" description="Helical" evidence="4">
    <location>
        <begin position="385"/>
        <end position="405"/>
    </location>
</feature>
<feature type="signal peptide" evidence="5">
    <location>
        <begin position="1"/>
        <end position="28"/>
    </location>
</feature>
<dbReference type="OMA" id="QGVLVQW"/>
<keyword evidence="7" id="KW-1185">Reference proteome</keyword>
<evidence type="ECO:0000256" key="5">
    <source>
        <dbReference type="SAM" id="SignalP"/>
    </source>
</evidence>
<feature type="transmembrane region" description="Helical" evidence="4">
    <location>
        <begin position="436"/>
        <end position="456"/>
    </location>
</feature>
<dbReference type="Proteomes" id="UP000825935">
    <property type="component" value="Chromosome 39"/>
</dbReference>
<keyword evidence="4" id="KW-1133">Transmembrane helix</keyword>
<name>A0A8T2PYQ1_CERRI</name>
<dbReference type="CDD" id="cd02537">
    <property type="entry name" value="GT8_Glycogenin"/>
    <property type="match status" value="1"/>
</dbReference>
<dbReference type="GO" id="GO:0016757">
    <property type="term" value="F:glycosyltransferase activity"/>
    <property type="evidence" value="ECO:0007669"/>
    <property type="project" value="InterPro"/>
</dbReference>
<gene>
    <name evidence="6" type="ORF">KP509_39G017900</name>
</gene>
<sequence length="482" mass="54984">MQSATCLHFLTVWTVCCIALLLSIGSLAATVPSDMNSSKSASFRNAYATILYVGTPRDYEYYIAARVLLQSLAALNVDADLVLIASKDTPSHWLRNFINEGVRVVHVENIPNPYAHRSGFNKRFIFTLNKLLAWKLTEYERVVMLDADNLFLKKTDELFQCGQFCAAFIDPCIFHTGLFVLQPSLDVFNDMVKRVMEMAENRDGADQGFLAAYFPDLLDMPMFHPPNNGSRLEGKFRLPFGYQMDASYYYLRLKWRVPCGPNSIVTFPGASWLKPWYWWSWPVLPLGLSWHDLRASTIGYEEEIPTLIIQTTFYITLMLCVIVSMWRHRHEDDTPLCKFWVPKSLWAEYGFYIQGFIEKLLTPLCIVGSFILPMTMVPITSHPLVGWTLSMFGALVLLSATVHVLRLPFTATFTPWLLSLGCLVVMASPYYRNGLIRALAIVGYTAFASPFLWWTVTQVTKSKTVRVEKEPSRSQSLIMKIC</sequence>
<keyword evidence="4" id="KW-0812">Transmembrane</keyword>
<evidence type="ECO:0000313" key="7">
    <source>
        <dbReference type="Proteomes" id="UP000825935"/>
    </source>
</evidence>
<comment type="caution">
    <text evidence="6">The sequence shown here is derived from an EMBL/GenBank/DDBJ whole genome shotgun (WGS) entry which is preliminary data.</text>
</comment>
<dbReference type="AlphaFoldDB" id="A0A8T2PYQ1"/>
<evidence type="ECO:0000256" key="2">
    <source>
        <dbReference type="ARBA" id="ARBA00022679"/>
    </source>
</evidence>
<dbReference type="OrthoDB" id="2014201at2759"/>
<reference evidence="6" key="1">
    <citation type="submission" date="2021-08" db="EMBL/GenBank/DDBJ databases">
        <title>WGS assembly of Ceratopteris richardii.</title>
        <authorList>
            <person name="Marchant D.B."/>
            <person name="Chen G."/>
            <person name="Jenkins J."/>
            <person name="Shu S."/>
            <person name="Leebens-Mack J."/>
            <person name="Grimwood J."/>
            <person name="Schmutz J."/>
            <person name="Soltis P."/>
            <person name="Soltis D."/>
            <person name="Chen Z.-H."/>
        </authorList>
    </citation>
    <scope>NUCLEOTIDE SEQUENCE</scope>
    <source>
        <strain evidence="6">Whitten #5841</strain>
        <tissue evidence="6">Leaf</tissue>
    </source>
</reference>
<feature type="transmembrane region" description="Helical" evidence="4">
    <location>
        <begin position="307"/>
        <end position="326"/>
    </location>
</feature>
<evidence type="ECO:0000256" key="1">
    <source>
        <dbReference type="ARBA" id="ARBA00009105"/>
    </source>
</evidence>
<evidence type="ECO:0000313" key="6">
    <source>
        <dbReference type="EMBL" id="KAH7276692.1"/>
    </source>
</evidence>
<feature type="chain" id="PRO_5035944796" description="Glucuronosyltransferase PGSIP8" evidence="5">
    <location>
        <begin position="29"/>
        <end position="482"/>
    </location>
</feature>
<dbReference type="SUPFAM" id="SSF53448">
    <property type="entry name" value="Nucleotide-diphospho-sugar transferases"/>
    <property type="match status" value="1"/>
</dbReference>
<keyword evidence="2" id="KW-0808">Transferase</keyword>
<keyword evidence="5" id="KW-0732">Signal</keyword>
<organism evidence="6 7">
    <name type="scientific">Ceratopteris richardii</name>
    <name type="common">Triangle waterfern</name>
    <dbReference type="NCBI Taxonomy" id="49495"/>
    <lineage>
        <taxon>Eukaryota</taxon>
        <taxon>Viridiplantae</taxon>
        <taxon>Streptophyta</taxon>
        <taxon>Embryophyta</taxon>
        <taxon>Tracheophyta</taxon>
        <taxon>Polypodiopsida</taxon>
        <taxon>Polypodiidae</taxon>
        <taxon>Polypodiales</taxon>
        <taxon>Pteridineae</taxon>
        <taxon>Pteridaceae</taxon>
        <taxon>Parkerioideae</taxon>
        <taxon>Ceratopteris</taxon>
    </lineage>
</organism>
<dbReference type="InterPro" id="IPR050587">
    <property type="entry name" value="GNT1/Glycosyltrans_8"/>
</dbReference>
<dbReference type="Gene3D" id="3.90.550.10">
    <property type="entry name" value="Spore Coat Polysaccharide Biosynthesis Protein SpsA, Chain A"/>
    <property type="match status" value="1"/>
</dbReference>
<evidence type="ECO:0000256" key="3">
    <source>
        <dbReference type="ARBA" id="ARBA00023211"/>
    </source>
</evidence>
<evidence type="ECO:0008006" key="8">
    <source>
        <dbReference type="Google" id="ProtNLM"/>
    </source>
</evidence>
<keyword evidence="4" id="KW-0472">Membrane</keyword>
<keyword evidence="3" id="KW-0464">Manganese</keyword>
<proteinExistence type="inferred from homology"/>
<comment type="similarity">
    <text evidence="1">Belongs to the MNN1/MNT family.</text>
</comment>
<accession>A0A8T2PYQ1</accession>
<dbReference type="EMBL" id="CM035444">
    <property type="protein sequence ID" value="KAH7276692.1"/>
    <property type="molecule type" value="Genomic_DNA"/>
</dbReference>
<feature type="transmembrane region" description="Helical" evidence="4">
    <location>
        <begin position="360"/>
        <end position="379"/>
    </location>
</feature>